<evidence type="ECO:0008006" key="5">
    <source>
        <dbReference type="Google" id="ProtNLM"/>
    </source>
</evidence>
<accession>A0ABU9DMW6</accession>
<feature type="region of interest" description="Disordered" evidence="1">
    <location>
        <begin position="63"/>
        <end position="86"/>
    </location>
</feature>
<evidence type="ECO:0000313" key="3">
    <source>
        <dbReference type="EMBL" id="MEK8130207.1"/>
    </source>
</evidence>
<proteinExistence type="predicted"/>
<keyword evidence="4" id="KW-1185">Reference proteome</keyword>
<keyword evidence="2" id="KW-0472">Membrane</keyword>
<comment type="caution">
    <text evidence="3">The sequence shown here is derived from an EMBL/GenBank/DDBJ whole genome shotgun (WGS) entry which is preliminary data.</text>
</comment>
<reference evidence="3 4" key="1">
    <citation type="submission" date="2024-04" db="EMBL/GenBank/DDBJ databases">
        <title>draft genome sequnece of Paenibacillus filicis.</title>
        <authorList>
            <person name="Kim D.-U."/>
        </authorList>
    </citation>
    <scope>NUCLEOTIDE SEQUENCE [LARGE SCALE GENOMIC DNA]</scope>
    <source>
        <strain evidence="3 4">KACC14197</strain>
    </source>
</reference>
<sequence length="145" mass="15791">MIGSIKWNFIVGGLAFVITFALSAGNNIWLTTLLRSCYSFAILFVVIFACRWLLGTFAGLGHAGQSESEEEGDPGKGTTFDAVTPPDQDAELHQMLKNRIDEAAPAAQDALFAPLNPPKLSTKVDESSEETSKELSEALRRMIEK</sequence>
<name>A0ABU9DMW6_9BACL</name>
<dbReference type="RefSeq" id="WP_341417332.1">
    <property type="nucleotide sequence ID" value="NZ_JBBPCC010000013.1"/>
</dbReference>
<evidence type="ECO:0000256" key="2">
    <source>
        <dbReference type="SAM" id="Phobius"/>
    </source>
</evidence>
<keyword evidence="2" id="KW-1133">Transmembrane helix</keyword>
<feature type="transmembrane region" description="Helical" evidence="2">
    <location>
        <begin position="38"/>
        <end position="60"/>
    </location>
</feature>
<dbReference type="Proteomes" id="UP001469365">
    <property type="component" value="Unassembled WGS sequence"/>
</dbReference>
<evidence type="ECO:0000256" key="1">
    <source>
        <dbReference type="SAM" id="MobiDB-lite"/>
    </source>
</evidence>
<keyword evidence="2" id="KW-0812">Transmembrane</keyword>
<feature type="transmembrane region" description="Helical" evidence="2">
    <location>
        <begin position="7"/>
        <end position="26"/>
    </location>
</feature>
<gene>
    <name evidence="3" type="ORF">WMW72_20075</name>
</gene>
<dbReference type="EMBL" id="JBBPCC010000013">
    <property type="protein sequence ID" value="MEK8130207.1"/>
    <property type="molecule type" value="Genomic_DNA"/>
</dbReference>
<protein>
    <recommendedName>
        <fullName evidence="5">Transmembrane protein</fullName>
    </recommendedName>
</protein>
<feature type="region of interest" description="Disordered" evidence="1">
    <location>
        <begin position="113"/>
        <end position="145"/>
    </location>
</feature>
<evidence type="ECO:0000313" key="4">
    <source>
        <dbReference type="Proteomes" id="UP001469365"/>
    </source>
</evidence>
<feature type="compositionally biased region" description="Basic and acidic residues" evidence="1">
    <location>
        <begin position="122"/>
        <end position="145"/>
    </location>
</feature>
<organism evidence="3 4">
    <name type="scientific">Paenibacillus filicis</name>
    <dbReference type="NCBI Taxonomy" id="669464"/>
    <lineage>
        <taxon>Bacteria</taxon>
        <taxon>Bacillati</taxon>
        <taxon>Bacillota</taxon>
        <taxon>Bacilli</taxon>
        <taxon>Bacillales</taxon>
        <taxon>Paenibacillaceae</taxon>
        <taxon>Paenibacillus</taxon>
    </lineage>
</organism>